<gene>
    <name evidence="20" type="primary">ND2</name>
</gene>
<proteinExistence type="inferred from homology"/>
<feature type="transmembrane region" description="Helical" evidence="17">
    <location>
        <begin position="232"/>
        <end position="253"/>
    </location>
</feature>
<feature type="transmembrane region" description="Helical" evidence="17">
    <location>
        <begin position="56"/>
        <end position="73"/>
    </location>
</feature>
<dbReference type="CTD" id="4536"/>
<evidence type="ECO:0000256" key="12">
    <source>
        <dbReference type="ARBA" id="ARBA00023027"/>
    </source>
</evidence>
<feature type="transmembrane region" description="Helical" evidence="17">
    <location>
        <begin position="24"/>
        <end position="44"/>
    </location>
</feature>
<evidence type="ECO:0000259" key="19">
    <source>
        <dbReference type="Pfam" id="PF06444"/>
    </source>
</evidence>
<evidence type="ECO:0000256" key="11">
    <source>
        <dbReference type="ARBA" id="ARBA00022989"/>
    </source>
</evidence>
<evidence type="ECO:0000256" key="17">
    <source>
        <dbReference type="RuleBase" id="RU003403"/>
    </source>
</evidence>
<keyword evidence="13 17" id="KW-0830">Ubiquinone</keyword>
<dbReference type="EC" id="7.1.1.2" evidence="3 17"/>
<evidence type="ECO:0000256" key="1">
    <source>
        <dbReference type="ARBA" id="ARBA00004448"/>
    </source>
</evidence>
<evidence type="ECO:0000256" key="3">
    <source>
        <dbReference type="ARBA" id="ARBA00012944"/>
    </source>
</evidence>
<feature type="transmembrane region" description="Helical" evidence="17">
    <location>
        <begin position="198"/>
        <end position="220"/>
    </location>
</feature>
<feature type="transmembrane region" description="Helical" evidence="17">
    <location>
        <begin position="93"/>
        <end position="111"/>
    </location>
</feature>
<sequence length="342" mass="38047">MSKSIITLSLIIGTLTTLSSDHWLLAWVGLEISTLAIIPLMILPHHPRSTEAATKYFLTQAMASATILFSSIINAWKTGQWNLTSIFDPLSTITAIALMTKLGLAPMHFWLPEVLQGIPLTTGLILSTWQKIAPMAILLQISESVNIFVLFLVGLVSAYVGGWGGINQTQLRKIMAFSSISHLGWMIAVLKLNPHLTLYNLIIYILMTTAMFLSLSSLFLTKSIQMATLWSYTPTLTVAFLLIIFSLTGLPPLLGFSPKLLIVMELTKQDTSFLATLLLLSSLLTTFFYLRLTFVSTLIISPNTQNSSIMWRTPLQANIWVSIFTLLSTMTFIMTPTFFYLL</sequence>
<dbReference type="PANTHER" id="PTHR46552">
    <property type="entry name" value="NADH-UBIQUINONE OXIDOREDUCTASE CHAIN 2"/>
    <property type="match status" value="1"/>
</dbReference>
<evidence type="ECO:0000256" key="5">
    <source>
        <dbReference type="ARBA" id="ARBA00022448"/>
    </source>
</evidence>
<dbReference type="PRINTS" id="PR01436">
    <property type="entry name" value="NADHDHGNASE2"/>
</dbReference>
<evidence type="ECO:0000256" key="9">
    <source>
        <dbReference type="ARBA" id="ARBA00022967"/>
    </source>
</evidence>
<dbReference type="Pfam" id="PF06444">
    <property type="entry name" value="NADH_dehy_S2_C"/>
    <property type="match status" value="1"/>
</dbReference>
<comment type="function">
    <text evidence="17">Core subunit of the mitochondrial membrane respiratory chain NADH dehydrogenase (Complex I) which catalyzes electron transfer from NADH through the respiratory chain, using ubiquinone as an electron acceptor. Essential for the catalytic activity and assembly of complex I.</text>
</comment>
<dbReference type="RefSeq" id="YP_004021486.1">
    <property type="nucleotide sequence ID" value="NC_014685.1"/>
</dbReference>
<keyword evidence="12 17" id="KW-0520">NAD</keyword>
<dbReference type="AlphaFoldDB" id="E3T236"/>
<evidence type="ECO:0000256" key="14">
    <source>
        <dbReference type="ARBA" id="ARBA00023128"/>
    </source>
</evidence>
<dbReference type="Pfam" id="PF00361">
    <property type="entry name" value="Proton_antipo_M"/>
    <property type="match status" value="1"/>
</dbReference>
<dbReference type="InterPro" id="IPR003917">
    <property type="entry name" value="NADH_UbQ_OxRdtase_chain2"/>
</dbReference>
<geneLocation type="mitochondrion" evidence="20"/>
<evidence type="ECO:0000256" key="7">
    <source>
        <dbReference type="ARBA" id="ARBA00022692"/>
    </source>
</evidence>
<reference evidence="20" key="1">
    <citation type="submission" date="2009-11" db="EMBL/GenBank/DDBJ databases">
        <title>Complete Nucleotide Sequence and Gene Rearrangement of the Mitochondrial Genome of the Occidozyga martensii.</title>
        <authorList>
            <person name="Li X.Q."/>
            <person name="Wu X.B."/>
        </authorList>
    </citation>
    <scope>NUCLEOTIDE SEQUENCE</scope>
</reference>
<accession>E3T236</accession>
<organism evidence="20">
    <name type="scientific">Occidozyga martensii</name>
    <name type="common">round-tongued floating frog</name>
    <dbReference type="NCBI Taxonomy" id="146711"/>
    <lineage>
        <taxon>Eukaryota</taxon>
        <taxon>Metazoa</taxon>
        <taxon>Chordata</taxon>
        <taxon>Craniata</taxon>
        <taxon>Vertebrata</taxon>
        <taxon>Euteleostomi</taxon>
        <taxon>Amphibia</taxon>
        <taxon>Batrachia</taxon>
        <taxon>Anura</taxon>
        <taxon>Neobatrachia</taxon>
        <taxon>Ranoidea</taxon>
        <taxon>Dicroglossidae</taxon>
        <taxon>Occidozyginae</taxon>
        <taxon>Occidozyga</taxon>
    </lineage>
</organism>
<evidence type="ECO:0000256" key="6">
    <source>
        <dbReference type="ARBA" id="ARBA00022660"/>
    </source>
</evidence>
<dbReference type="InterPro" id="IPR001750">
    <property type="entry name" value="ND/Mrp_TM"/>
</dbReference>
<feature type="domain" description="NADH dehydrogenase subunit 2 C-terminal" evidence="19">
    <location>
        <begin position="287"/>
        <end position="338"/>
    </location>
</feature>
<comment type="similarity">
    <text evidence="2 17">Belongs to the complex I subunit 2 family.</text>
</comment>
<keyword evidence="11 17" id="KW-1133">Transmembrane helix</keyword>
<dbReference type="EMBL" id="GU177877">
    <property type="protein sequence ID" value="ACZ02638.1"/>
    <property type="molecule type" value="Genomic_DNA"/>
</dbReference>
<evidence type="ECO:0000256" key="13">
    <source>
        <dbReference type="ARBA" id="ARBA00023075"/>
    </source>
</evidence>
<dbReference type="PANTHER" id="PTHR46552:SF1">
    <property type="entry name" value="NADH-UBIQUINONE OXIDOREDUCTASE CHAIN 2"/>
    <property type="match status" value="1"/>
</dbReference>
<feature type="transmembrane region" description="Helical" evidence="17">
    <location>
        <begin position="145"/>
        <end position="162"/>
    </location>
</feature>
<evidence type="ECO:0000256" key="10">
    <source>
        <dbReference type="ARBA" id="ARBA00022982"/>
    </source>
</evidence>
<keyword evidence="10 17" id="KW-0249">Electron transport</keyword>
<keyword evidence="8 17" id="KW-0999">Mitochondrion inner membrane</keyword>
<keyword evidence="6 17" id="KW-0679">Respiratory chain</keyword>
<feature type="transmembrane region" description="Helical" evidence="17">
    <location>
        <begin position="319"/>
        <end position="341"/>
    </location>
</feature>
<evidence type="ECO:0000256" key="4">
    <source>
        <dbReference type="ARBA" id="ARBA00021008"/>
    </source>
</evidence>
<dbReference type="GeneID" id="9978276"/>
<comment type="subcellular location">
    <subcellularLocation>
        <location evidence="1 17">Mitochondrion inner membrane</location>
        <topology evidence="1 17">Multi-pass membrane protein</topology>
    </subcellularLocation>
</comment>
<keyword evidence="9 17" id="KW-1278">Translocase</keyword>
<feature type="domain" description="NADH:quinone oxidoreductase/Mrp antiporter transmembrane" evidence="18">
    <location>
        <begin position="20"/>
        <end position="285"/>
    </location>
</feature>
<evidence type="ECO:0000256" key="15">
    <source>
        <dbReference type="ARBA" id="ARBA00023136"/>
    </source>
</evidence>
<evidence type="ECO:0000313" key="20">
    <source>
        <dbReference type="EMBL" id="ACZ02638.1"/>
    </source>
</evidence>
<keyword evidence="7 17" id="KW-0812">Transmembrane</keyword>
<dbReference type="GO" id="GO:0005743">
    <property type="term" value="C:mitochondrial inner membrane"/>
    <property type="evidence" value="ECO:0007669"/>
    <property type="project" value="UniProtKB-SubCell"/>
</dbReference>
<keyword evidence="14 17" id="KW-0496">Mitochondrion</keyword>
<keyword evidence="5" id="KW-0813">Transport</keyword>
<protein>
    <recommendedName>
        <fullName evidence="4 17">NADH-ubiquinone oxidoreductase chain 2</fullName>
        <ecNumber evidence="3 17">7.1.1.2</ecNumber>
    </recommendedName>
</protein>
<evidence type="ECO:0000259" key="18">
    <source>
        <dbReference type="Pfam" id="PF00361"/>
    </source>
</evidence>
<comment type="catalytic activity">
    <reaction evidence="16 17">
        <text>a ubiquinone + NADH + 5 H(+)(in) = a ubiquinol + NAD(+) + 4 H(+)(out)</text>
        <dbReference type="Rhea" id="RHEA:29091"/>
        <dbReference type="Rhea" id="RHEA-COMP:9565"/>
        <dbReference type="Rhea" id="RHEA-COMP:9566"/>
        <dbReference type="ChEBI" id="CHEBI:15378"/>
        <dbReference type="ChEBI" id="CHEBI:16389"/>
        <dbReference type="ChEBI" id="CHEBI:17976"/>
        <dbReference type="ChEBI" id="CHEBI:57540"/>
        <dbReference type="ChEBI" id="CHEBI:57945"/>
        <dbReference type="EC" id="7.1.1.2"/>
    </reaction>
</comment>
<evidence type="ECO:0000256" key="2">
    <source>
        <dbReference type="ARBA" id="ARBA00007012"/>
    </source>
</evidence>
<dbReference type="GO" id="GO:0006120">
    <property type="term" value="P:mitochondrial electron transport, NADH to ubiquinone"/>
    <property type="evidence" value="ECO:0007669"/>
    <property type="project" value="InterPro"/>
</dbReference>
<name>E3T236_9NEOB</name>
<dbReference type="InterPro" id="IPR050175">
    <property type="entry name" value="Complex_I_Subunit_2"/>
</dbReference>
<dbReference type="InterPro" id="IPR010933">
    <property type="entry name" value="NADH_DH_su2_C"/>
</dbReference>
<feature type="transmembrane region" description="Helical" evidence="17">
    <location>
        <begin position="273"/>
        <end position="299"/>
    </location>
</feature>
<evidence type="ECO:0000256" key="8">
    <source>
        <dbReference type="ARBA" id="ARBA00022792"/>
    </source>
</evidence>
<dbReference type="GO" id="GO:0008137">
    <property type="term" value="F:NADH dehydrogenase (ubiquinone) activity"/>
    <property type="evidence" value="ECO:0007669"/>
    <property type="project" value="UniProtKB-EC"/>
</dbReference>
<evidence type="ECO:0000256" key="16">
    <source>
        <dbReference type="ARBA" id="ARBA00049551"/>
    </source>
</evidence>
<keyword evidence="15 17" id="KW-0472">Membrane</keyword>